<keyword evidence="5" id="KW-1185">Reference proteome</keyword>
<name>A0A830GYW3_9CREN</name>
<organism evidence="4 5">
    <name type="scientific">Thermocladium modestius</name>
    <dbReference type="NCBI Taxonomy" id="62609"/>
    <lineage>
        <taxon>Archaea</taxon>
        <taxon>Thermoproteota</taxon>
        <taxon>Thermoprotei</taxon>
        <taxon>Thermoproteales</taxon>
        <taxon>Thermoproteaceae</taxon>
        <taxon>Thermocladium</taxon>
    </lineage>
</organism>
<dbReference type="GO" id="GO:0030163">
    <property type="term" value="P:protein catabolic process"/>
    <property type="evidence" value="ECO:0007669"/>
    <property type="project" value="InterPro"/>
</dbReference>
<dbReference type="InterPro" id="IPR008269">
    <property type="entry name" value="Lon_proteolytic"/>
</dbReference>
<accession>A0A830GYW3</accession>
<dbReference type="InterPro" id="IPR014721">
    <property type="entry name" value="Ribsml_uS5_D2-typ_fold_subgr"/>
</dbReference>
<evidence type="ECO:0000313" key="4">
    <source>
        <dbReference type="EMBL" id="GGP21971.1"/>
    </source>
</evidence>
<comment type="caution">
    <text evidence="4">The sequence shown here is derived from an EMBL/GenBank/DDBJ whole genome shotgun (WGS) entry which is preliminary data.</text>
</comment>
<dbReference type="SUPFAM" id="SSF54211">
    <property type="entry name" value="Ribosomal protein S5 domain 2-like"/>
    <property type="match status" value="1"/>
</dbReference>
<dbReference type="Proteomes" id="UP000610960">
    <property type="component" value="Unassembled WGS sequence"/>
</dbReference>
<dbReference type="Gene3D" id="3.30.230.10">
    <property type="match status" value="1"/>
</dbReference>
<proteinExistence type="predicted"/>
<protein>
    <submittedName>
        <fullName evidence="4">Peptidase S16</fullName>
    </submittedName>
</protein>
<feature type="domain" description="Lon proteolytic" evidence="3">
    <location>
        <begin position="32"/>
        <end position="221"/>
    </location>
</feature>
<reference evidence="4" key="1">
    <citation type="journal article" date="2014" name="Int. J. Syst. Evol. Microbiol.">
        <title>Complete genome sequence of Corynebacterium casei LMG S-19264T (=DSM 44701T), isolated from a smear-ripened cheese.</title>
        <authorList>
            <consortium name="US DOE Joint Genome Institute (JGI-PGF)"/>
            <person name="Walter F."/>
            <person name="Albersmeier A."/>
            <person name="Kalinowski J."/>
            <person name="Ruckert C."/>
        </authorList>
    </citation>
    <scope>NUCLEOTIDE SEQUENCE</scope>
    <source>
        <strain evidence="4">JCM 10088</strain>
    </source>
</reference>
<dbReference type="InterPro" id="IPR020568">
    <property type="entry name" value="Ribosomal_Su5_D2-typ_SF"/>
</dbReference>
<reference evidence="4" key="2">
    <citation type="submission" date="2020-09" db="EMBL/GenBank/DDBJ databases">
        <authorList>
            <person name="Sun Q."/>
            <person name="Ohkuma M."/>
        </authorList>
    </citation>
    <scope>NUCLEOTIDE SEQUENCE</scope>
    <source>
        <strain evidence="4">JCM 10088</strain>
    </source>
</reference>
<evidence type="ECO:0000313" key="5">
    <source>
        <dbReference type="Proteomes" id="UP000610960"/>
    </source>
</evidence>
<evidence type="ECO:0000259" key="3">
    <source>
        <dbReference type="PROSITE" id="PS51786"/>
    </source>
</evidence>
<dbReference type="GO" id="GO:0004176">
    <property type="term" value="F:ATP-dependent peptidase activity"/>
    <property type="evidence" value="ECO:0007669"/>
    <property type="project" value="InterPro"/>
</dbReference>
<dbReference type="GO" id="GO:0016020">
    <property type="term" value="C:membrane"/>
    <property type="evidence" value="ECO:0007669"/>
    <property type="project" value="UniProtKB-SubCell"/>
</dbReference>
<feature type="transmembrane region" description="Helical" evidence="2">
    <location>
        <begin position="599"/>
        <end position="618"/>
    </location>
</feature>
<dbReference type="PANTHER" id="PTHR10046">
    <property type="entry name" value="ATP DEPENDENT LON PROTEASE FAMILY MEMBER"/>
    <property type="match status" value="1"/>
</dbReference>
<comment type="subcellular location">
    <subcellularLocation>
        <location evidence="1">Membrane</location>
        <topology evidence="1">Multi-pass membrane protein</topology>
    </subcellularLocation>
</comment>
<dbReference type="EMBL" id="BMNL01000003">
    <property type="protein sequence ID" value="GGP21971.1"/>
    <property type="molecule type" value="Genomic_DNA"/>
</dbReference>
<dbReference type="PROSITE" id="PS51786">
    <property type="entry name" value="LON_PROTEOLYTIC"/>
    <property type="match status" value="1"/>
</dbReference>
<gene>
    <name evidence="4" type="ORF">GCM10007981_16050</name>
</gene>
<sequence length="620" mass="66400">MAGMKALMLLIIALTIAGVALGAQGWTARQVYIKSVTIHALAVTSNNSGAVINITVTAITPGTGNIYVATSPLPIGEGGSFIASSQMAAIMAASMADIPFTKYDFLVNSSSNTLEIGGPSASGYMTVGIFSLLDNRTLNSSVTMTGMIMPDGTIGPVGGIPDKIRAAASMGYKVVLVPYGQQIYTSPTSAPVNLISLGKELGVTVIPVSTVYQAAHYLTGISLPPNQTLTLPPYYISMTKYLYETLLFNKSIIPTGTLETAEYYANQDNYYTAASLIYSSLINYYQSSFSSLTSSQIRSEAKSINSTINNYLALLNKTSVTSVNIDVMVGMYDRIYQAQQLLNQTMSDLNAGSVGEAAANLSAAYVRVATLKYWYELLKGISGGYPIPNQLLYKISQDYLSYAQSTVTYLYSLTQAEGISALFAGEINQLLNEVSNAQTYFGEGNYLMALSNSLDVISETSTMLHLIFMSSQSASYETGLLSTVRQLALYSASKLEQCNATPLLPLSYIQYGDYWYGQYNSTATNSTGGASSYFSTALNLYEMSSAYSNVVLQLIKTVAACNVTYTISVPAINETLSTSAPSIPPTSTQSTIYTTINPLTFTVGMLMVLAALAIIIKFSK</sequence>
<dbReference type="InterPro" id="IPR027065">
    <property type="entry name" value="Lon_Prtase"/>
</dbReference>
<dbReference type="Pfam" id="PF05362">
    <property type="entry name" value="Lon_C"/>
    <property type="match status" value="1"/>
</dbReference>
<keyword evidence="2" id="KW-0812">Transmembrane</keyword>
<keyword evidence="2" id="KW-0472">Membrane</keyword>
<evidence type="ECO:0000256" key="1">
    <source>
        <dbReference type="ARBA" id="ARBA00004141"/>
    </source>
</evidence>
<keyword evidence="2" id="KW-1133">Transmembrane helix</keyword>
<dbReference type="GO" id="GO:0005524">
    <property type="term" value="F:ATP binding"/>
    <property type="evidence" value="ECO:0007669"/>
    <property type="project" value="InterPro"/>
</dbReference>
<evidence type="ECO:0000256" key="2">
    <source>
        <dbReference type="SAM" id="Phobius"/>
    </source>
</evidence>
<dbReference type="AlphaFoldDB" id="A0A830GYW3"/>
<dbReference type="GO" id="GO:0006508">
    <property type="term" value="P:proteolysis"/>
    <property type="evidence" value="ECO:0007669"/>
    <property type="project" value="InterPro"/>
</dbReference>
<dbReference type="GO" id="GO:0004252">
    <property type="term" value="F:serine-type endopeptidase activity"/>
    <property type="evidence" value="ECO:0007669"/>
    <property type="project" value="InterPro"/>
</dbReference>